<dbReference type="EMBL" id="MN740136">
    <property type="protein sequence ID" value="QHT89068.1"/>
    <property type="molecule type" value="Genomic_DNA"/>
</dbReference>
<proteinExistence type="predicted"/>
<dbReference type="AlphaFoldDB" id="A0A6C0I7R9"/>
<name>A0A6C0I7R9_9ZZZZ</name>
<accession>A0A6C0I7R9</accession>
<sequence>MALRQSKIDEDLFNEKVNFFTKIFIYNNIVSKEPLRLLLKNLDKSVIAYKYGRNQNTVRNVATDYYHFVTGCELQTNKNYFDYIVNGKTKFIILFSNSSDNVCMNLLKIAEKYQLAIITYSEFDNKYHLGKDSFNSCFEIINKMKEINDLITFTKYIELFPELDLIPDDLPDYGLLNKCLSKSKIF</sequence>
<protein>
    <submittedName>
        <fullName evidence="1">Uncharacterized protein</fullName>
    </submittedName>
</protein>
<reference evidence="1" key="1">
    <citation type="journal article" date="2020" name="Nature">
        <title>Giant virus diversity and host interactions through global metagenomics.</title>
        <authorList>
            <person name="Schulz F."/>
            <person name="Roux S."/>
            <person name="Paez-Espino D."/>
            <person name="Jungbluth S."/>
            <person name="Walsh D.A."/>
            <person name="Denef V.J."/>
            <person name="McMahon K.D."/>
            <person name="Konstantinidis K.T."/>
            <person name="Eloe-Fadrosh E.A."/>
            <person name="Kyrpides N.C."/>
            <person name="Woyke T."/>
        </authorList>
    </citation>
    <scope>NUCLEOTIDE SEQUENCE</scope>
    <source>
        <strain evidence="1">GVMAG-M-3300023184-53</strain>
    </source>
</reference>
<organism evidence="1">
    <name type="scientific">viral metagenome</name>
    <dbReference type="NCBI Taxonomy" id="1070528"/>
    <lineage>
        <taxon>unclassified sequences</taxon>
        <taxon>metagenomes</taxon>
        <taxon>organismal metagenomes</taxon>
    </lineage>
</organism>
<evidence type="ECO:0000313" key="1">
    <source>
        <dbReference type="EMBL" id="QHT89068.1"/>
    </source>
</evidence>